<reference evidence="2" key="1">
    <citation type="submission" date="2016-06" db="EMBL/GenBank/DDBJ databases">
        <title>Parallel loss of symbiosis genes in relatives of nitrogen-fixing non-legume Parasponia.</title>
        <authorList>
            <person name="Van Velzen R."/>
            <person name="Holmer R."/>
            <person name="Bu F."/>
            <person name="Rutten L."/>
            <person name="Van Zeijl A."/>
            <person name="Liu W."/>
            <person name="Santuari L."/>
            <person name="Cao Q."/>
            <person name="Sharma T."/>
            <person name="Shen D."/>
            <person name="Roswanjaya Y."/>
            <person name="Wardhani T."/>
            <person name="Kalhor M.S."/>
            <person name="Jansen J."/>
            <person name="Van den Hoogen J."/>
            <person name="Gungor B."/>
            <person name="Hartog M."/>
            <person name="Hontelez J."/>
            <person name="Verver J."/>
            <person name="Yang W.-C."/>
            <person name="Schijlen E."/>
            <person name="Repin R."/>
            <person name="Schilthuizen M."/>
            <person name="Schranz E."/>
            <person name="Heidstra R."/>
            <person name="Miyata K."/>
            <person name="Fedorova E."/>
            <person name="Kohlen W."/>
            <person name="Bisseling T."/>
            <person name="Smit S."/>
            <person name="Geurts R."/>
        </authorList>
    </citation>
    <scope>NUCLEOTIDE SEQUENCE [LARGE SCALE GENOMIC DNA]</scope>
    <source>
        <strain evidence="2">cv. RG33-2</strain>
    </source>
</reference>
<evidence type="ECO:0000313" key="2">
    <source>
        <dbReference type="Proteomes" id="UP000237000"/>
    </source>
</evidence>
<keyword evidence="2" id="KW-1185">Reference proteome</keyword>
<protein>
    <submittedName>
        <fullName evidence="1">Uncharacterized protein</fullName>
    </submittedName>
</protein>
<dbReference type="OrthoDB" id="10285093at2759"/>
<name>A0A2P5FX19_TREOI</name>
<proteinExistence type="predicted"/>
<dbReference type="EMBL" id="JXTC01000005">
    <property type="protein sequence ID" value="POO02315.1"/>
    <property type="molecule type" value="Genomic_DNA"/>
</dbReference>
<dbReference type="Proteomes" id="UP000237000">
    <property type="component" value="Unassembled WGS sequence"/>
</dbReference>
<organism evidence="1 2">
    <name type="scientific">Trema orientale</name>
    <name type="common">Charcoal tree</name>
    <name type="synonym">Celtis orientalis</name>
    <dbReference type="NCBI Taxonomy" id="63057"/>
    <lineage>
        <taxon>Eukaryota</taxon>
        <taxon>Viridiplantae</taxon>
        <taxon>Streptophyta</taxon>
        <taxon>Embryophyta</taxon>
        <taxon>Tracheophyta</taxon>
        <taxon>Spermatophyta</taxon>
        <taxon>Magnoliopsida</taxon>
        <taxon>eudicotyledons</taxon>
        <taxon>Gunneridae</taxon>
        <taxon>Pentapetalae</taxon>
        <taxon>rosids</taxon>
        <taxon>fabids</taxon>
        <taxon>Rosales</taxon>
        <taxon>Cannabaceae</taxon>
        <taxon>Trema</taxon>
    </lineage>
</organism>
<sequence>MKQCVVCVFIWKITLLNHLKPKLPSFPNRTHRTKTMNHCRIHYPIWEISSILEVIENSKPLKHLSVLAKPIDHFLIRINIRITIYCNHHMEDFGQSVIVLILTKPR</sequence>
<dbReference type="InParanoid" id="A0A2P5FX19"/>
<accession>A0A2P5FX19</accession>
<gene>
    <name evidence="1" type="ORF">TorRG33x02_020990</name>
</gene>
<evidence type="ECO:0000313" key="1">
    <source>
        <dbReference type="EMBL" id="POO02315.1"/>
    </source>
</evidence>
<dbReference type="AlphaFoldDB" id="A0A2P5FX19"/>
<comment type="caution">
    <text evidence="1">The sequence shown here is derived from an EMBL/GenBank/DDBJ whole genome shotgun (WGS) entry which is preliminary data.</text>
</comment>